<accession>H8KRY0</accession>
<evidence type="ECO:0000313" key="3">
    <source>
        <dbReference type="Proteomes" id="UP000007590"/>
    </source>
</evidence>
<dbReference type="HOGENOM" id="CLU_064655_0_1_10"/>
<dbReference type="KEGG" id="scn:Solca_2736"/>
<keyword evidence="1" id="KW-1133">Transmembrane helix</keyword>
<name>H8KRY0_SOLCM</name>
<evidence type="ECO:0008006" key="4">
    <source>
        <dbReference type="Google" id="ProtNLM"/>
    </source>
</evidence>
<evidence type="ECO:0000313" key="2">
    <source>
        <dbReference type="EMBL" id="AFD07768.1"/>
    </source>
</evidence>
<keyword evidence="1" id="KW-0812">Transmembrane</keyword>
<keyword evidence="1" id="KW-0472">Membrane</keyword>
<dbReference type="STRING" id="929556.Solca_2736"/>
<reference evidence="2" key="1">
    <citation type="submission" date="2012-02" db="EMBL/GenBank/DDBJ databases">
        <title>The complete genome of Solitalea canadensis DSM 3403.</title>
        <authorList>
            <consortium name="US DOE Joint Genome Institute (JGI-PGF)"/>
            <person name="Lucas S."/>
            <person name="Copeland A."/>
            <person name="Lapidus A."/>
            <person name="Glavina del Rio T."/>
            <person name="Dalin E."/>
            <person name="Tice H."/>
            <person name="Bruce D."/>
            <person name="Goodwin L."/>
            <person name="Pitluck S."/>
            <person name="Peters L."/>
            <person name="Ovchinnikova G."/>
            <person name="Lu M."/>
            <person name="Kyrpides N."/>
            <person name="Mavromatis K."/>
            <person name="Ivanova N."/>
            <person name="Brettin T."/>
            <person name="Detter J.C."/>
            <person name="Han C."/>
            <person name="Larimer F."/>
            <person name="Land M."/>
            <person name="Hauser L."/>
            <person name="Markowitz V."/>
            <person name="Cheng J.-F."/>
            <person name="Hugenholtz P."/>
            <person name="Woyke T."/>
            <person name="Wu D."/>
            <person name="Spring S."/>
            <person name="Schroeder M."/>
            <person name="Kopitz M."/>
            <person name="Brambilla E."/>
            <person name="Klenk H.-P."/>
            <person name="Eisen J.A."/>
        </authorList>
    </citation>
    <scope>NUCLEOTIDE SEQUENCE</scope>
    <source>
        <strain evidence="2">DSM 3403</strain>
    </source>
</reference>
<protein>
    <recommendedName>
        <fullName evidence="4">Cell division protein FtsQ</fullName>
    </recommendedName>
</protein>
<keyword evidence="3" id="KW-1185">Reference proteome</keyword>
<proteinExistence type="predicted"/>
<feature type="transmembrane region" description="Helical" evidence="1">
    <location>
        <begin position="21"/>
        <end position="41"/>
    </location>
</feature>
<dbReference type="eggNOG" id="COG1589">
    <property type="taxonomic scope" value="Bacteria"/>
</dbReference>
<organism evidence="2 3">
    <name type="scientific">Solitalea canadensis (strain ATCC 29591 / DSM 3403 / JCM 21819 / LMG 8368 / NBRC 15130 / NCIMB 12057 / USAM 9D)</name>
    <name type="common">Flexibacter canadensis</name>
    <dbReference type="NCBI Taxonomy" id="929556"/>
    <lineage>
        <taxon>Bacteria</taxon>
        <taxon>Pseudomonadati</taxon>
        <taxon>Bacteroidota</taxon>
        <taxon>Sphingobacteriia</taxon>
        <taxon>Sphingobacteriales</taxon>
        <taxon>Sphingobacteriaceae</taxon>
        <taxon>Solitalea</taxon>
    </lineage>
</organism>
<sequence length="290" mass="33769">MVYGLWSIDKKQMKNINWKRVFMLSVWAISLVGVMVLLSFVSNRQDKMVCKGVKINIEGKNFLVEKGDILTLMNKVLPQFVSRPLDEIPVEEIEKVVRMNPFVERADIFIDLDGIVRINVQQREPIVRIINKNYQSFYIDKKGRKMPLSLNFSPRVMVANGFIDELPAYNDTLKTATAKQIFELAQFTTNEKNEFWSAQIEQVYVNDNEDLELVPRVGDHRILLGNTEGLEQRMNNLMVFYKKALPRMGWNEYKIINIKYQNQVIGIRDSLIRKQVTSTDTLKTDSTRIN</sequence>
<dbReference type="EMBL" id="CP003349">
    <property type="protein sequence ID" value="AFD07768.1"/>
    <property type="molecule type" value="Genomic_DNA"/>
</dbReference>
<dbReference type="AlphaFoldDB" id="H8KRY0"/>
<dbReference type="RefSeq" id="WP_014680995.1">
    <property type="nucleotide sequence ID" value="NC_017770.1"/>
</dbReference>
<evidence type="ECO:0000256" key="1">
    <source>
        <dbReference type="SAM" id="Phobius"/>
    </source>
</evidence>
<dbReference type="OrthoDB" id="1466667at2"/>
<dbReference type="Proteomes" id="UP000007590">
    <property type="component" value="Chromosome"/>
</dbReference>
<gene>
    <name evidence="2" type="ordered locus">Solca_2736</name>
</gene>